<dbReference type="InterPro" id="IPR008881">
    <property type="entry name" value="Trigger_fac_ribosome-bd_bac"/>
</dbReference>
<keyword evidence="7 11" id="KW-0143">Chaperone</keyword>
<evidence type="ECO:0000256" key="9">
    <source>
        <dbReference type="ARBA" id="ARBA00023306"/>
    </source>
</evidence>
<evidence type="ECO:0000256" key="13">
    <source>
        <dbReference type="RuleBase" id="RU003914"/>
    </source>
</evidence>
<comment type="caution">
    <text evidence="15">The sequence shown here is derived from an EMBL/GenBank/DDBJ whole genome shotgun (WGS) entry which is preliminary data.</text>
</comment>
<dbReference type="FunFam" id="3.10.50.40:FF:000001">
    <property type="entry name" value="Trigger factor"/>
    <property type="match status" value="1"/>
</dbReference>
<gene>
    <name evidence="11" type="primary">tig</name>
    <name evidence="15" type="ORF">C4F51_09675</name>
</gene>
<dbReference type="Gene3D" id="3.30.70.1050">
    <property type="entry name" value="Trigger factor ribosome-binding domain"/>
    <property type="match status" value="1"/>
</dbReference>
<comment type="function">
    <text evidence="11">Involved in protein export. Acts as a chaperone by maintaining the newly synthesized protein in an open conformation. Functions as a peptidyl-prolyl cis-trans isomerase.</text>
</comment>
<dbReference type="InterPro" id="IPR046357">
    <property type="entry name" value="PPIase_dom_sf"/>
</dbReference>
<dbReference type="PIRSF" id="PIRSF003095">
    <property type="entry name" value="Trigger_factor"/>
    <property type="match status" value="1"/>
</dbReference>
<keyword evidence="5 11" id="KW-0132">Cell division</keyword>
<dbReference type="RefSeq" id="WP_193909324.1">
    <property type="nucleotide sequence ID" value="NZ_PRDL01000001.1"/>
</dbReference>
<proteinExistence type="inferred from homology"/>
<evidence type="ECO:0000256" key="2">
    <source>
        <dbReference type="ARBA" id="ARBA00005464"/>
    </source>
</evidence>
<reference evidence="15" key="1">
    <citation type="submission" date="2018-07" db="EMBL/GenBank/DDBJ databases">
        <title>Genome assembly of strain Ka43.</title>
        <authorList>
            <person name="Kukolya J."/>
            <person name="Nagy I."/>
            <person name="Horvath B."/>
            <person name="Toth A."/>
        </authorList>
    </citation>
    <scope>NUCLEOTIDE SEQUENCE</scope>
    <source>
        <strain evidence="15">KB43</strain>
    </source>
</reference>
<evidence type="ECO:0000256" key="4">
    <source>
        <dbReference type="ARBA" id="ARBA00016902"/>
    </source>
</evidence>
<evidence type="ECO:0000256" key="3">
    <source>
        <dbReference type="ARBA" id="ARBA00013194"/>
    </source>
</evidence>
<dbReference type="EMBL" id="PRDL01000001">
    <property type="protein sequence ID" value="MBE8717457.1"/>
    <property type="molecule type" value="Genomic_DNA"/>
</dbReference>
<dbReference type="Gene3D" id="1.10.3120.10">
    <property type="entry name" value="Trigger factor, C-terminal domain"/>
    <property type="match status" value="1"/>
</dbReference>
<dbReference type="GO" id="GO:0043335">
    <property type="term" value="P:protein unfolding"/>
    <property type="evidence" value="ECO:0007669"/>
    <property type="project" value="TreeGrafter"/>
</dbReference>
<comment type="similarity">
    <text evidence="2 11 13">Belongs to the FKBP-type PPIase family. Tig subfamily.</text>
</comment>
<dbReference type="PANTHER" id="PTHR30560">
    <property type="entry name" value="TRIGGER FACTOR CHAPERONE AND PEPTIDYL-PROLYL CIS/TRANS ISOMERASE"/>
    <property type="match status" value="1"/>
</dbReference>
<organism evidence="15 16">
    <name type="scientific">Cellvibrio polysaccharolyticus</name>
    <dbReference type="NCBI Taxonomy" id="2082724"/>
    <lineage>
        <taxon>Bacteria</taxon>
        <taxon>Pseudomonadati</taxon>
        <taxon>Pseudomonadota</taxon>
        <taxon>Gammaproteobacteria</taxon>
        <taxon>Cellvibrionales</taxon>
        <taxon>Cellvibrionaceae</taxon>
        <taxon>Cellvibrio</taxon>
    </lineage>
</organism>
<dbReference type="AlphaFoldDB" id="A0A928V381"/>
<dbReference type="GO" id="GO:0051083">
    <property type="term" value="P:'de novo' cotranslational protein folding"/>
    <property type="evidence" value="ECO:0007669"/>
    <property type="project" value="TreeGrafter"/>
</dbReference>
<dbReference type="InterPro" id="IPR037041">
    <property type="entry name" value="Trigger_fac_C_sf"/>
</dbReference>
<keyword evidence="8 11" id="KW-0413">Isomerase</keyword>
<dbReference type="PROSITE" id="PS50059">
    <property type="entry name" value="FKBP_PPIASE"/>
    <property type="match status" value="1"/>
</dbReference>
<evidence type="ECO:0000256" key="10">
    <source>
        <dbReference type="ARBA" id="ARBA00029986"/>
    </source>
</evidence>
<dbReference type="GO" id="GO:0015031">
    <property type="term" value="P:protein transport"/>
    <property type="evidence" value="ECO:0007669"/>
    <property type="project" value="UniProtKB-UniRule"/>
</dbReference>
<evidence type="ECO:0000313" key="15">
    <source>
        <dbReference type="EMBL" id="MBE8717457.1"/>
    </source>
</evidence>
<evidence type="ECO:0000256" key="8">
    <source>
        <dbReference type="ARBA" id="ARBA00023235"/>
    </source>
</evidence>
<evidence type="ECO:0000256" key="7">
    <source>
        <dbReference type="ARBA" id="ARBA00023186"/>
    </source>
</evidence>
<sequence>MQVSIETTSGLERRLTVGVPAEQVENEVEKRLKQAAQNVRINGFRKGKVPMNVVKQRYGQGVRQEVVGDVISRSFYEAVQKENVKPAGQPSIEAKQLAAGKDLEYVATFEVYPTVALGEFNGYEITRVKAEVTEADIDNMVEVLRKHQATWKVVDRAAALEDQVNINFTGTKDGVEFAGGKAENQNLVLGSKTMIPGFEDGIVGLKAGEEKVIQVTFPEDYQAEELKGAAVEFTIKVNTVSEIELPELKKEFFIKFGVEKGGEKQFRKEVKSNMDRELANAIKNKTKTQVMNALLASHSPELPKALVASEIDVLRNQMLQRFGGQQQNFDVKSILPDSMFSEEAERRVALGLIVGEVVKSSKLKPDAKLVKGMIEEIASTYQDPQEVVDYYASNRELTAGIESAVLEDQVVEYILSQAKVTDEESSYDDVIKANTQQAQ</sequence>
<evidence type="ECO:0000256" key="11">
    <source>
        <dbReference type="HAMAP-Rule" id="MF_00303"/>
    </source>
</evidence>
<dbReference type="HAMAP" id="MF_00303">
    <property type="entry name" value="Trigger_factor_Tig"/>
    <property type="match status" value="1"/>
</dbReference>
<evidence type="ECO:0000256" key="6">
    <source>
        <dbReference type="ARBA" id="ARBA00023110"/>
    </source>
</evidence>
<dbReference type="GO" id="GO:0005737">
    <property type="term" value="C:cytoplasm"/>
    <property type="evidence" value="ECO:0007669"/>
    <property type="project" value="UniProtKB-SubCell"/>
</dbReference>
<comment type="subcellular location">
    <subcellularLocation>
        <location evidence="11">Cytoplasm</location>
    </subcellularLocation>
    <text evidence="11">About half TF is bound to the ribosome near the polypeptide exit tunnel while the other half is free in the cytoplasm.</text>
</comment>
<accession>A0A928V381</accession>
<dbReference type="PANTHER" id="PTHR30560:SF3">
    <property type="entry name" value="TRIGGER FACTOR-LIKE PROTEIN TIG, CHLOROPLASTIC"/>
    <property type="match status" value="1"/>
</dbReference>
<dbReference type="EC" id="5.2.1.8" evidence="3 11"/>
<keyword evidence="9 11" id="KW-0131">Cell cycle</keyword>
<feature type="domain" description="PPIase FKBP-type" evidence="14">
    <location>
        <begin position="161"/>
        <end position="249"/>
    </location>
</feature>
<evidence type="ECO:0000313" key="16">
    <source>
        <dbReference type="Proteomes" id="UP000652567"/>
    </source>
</evidence>
<evidence type="ECO:0000256" key="1">
    <source>
        <dbReference type="ARBA" id="ARBA00000971"/>
    </source>
</evidence>
<dbReference type="InterPro" id="IPR001179">
    <property type="entry name" value="PPIase_FKBP_dom"/>
</dbReference>
<dbReference type="GO" id="GO:0003755">
    <property type="term" value="F:peptidyl-prolyl cis-trans isomerase activity"/>
    <property type="evidence" value="ECO:0007669"/>
    <property type="project" value="UniProtKB-UniRule"/>
</dbReference>
<dbReference type="SUPFAM" id="SSF102735">
    <property type="entry name" value="Trigger factor ribosome-binding domain"/>
    <property type="match status" value="1"/>
</dbReference>
<dbReference type="InterPro" id="IPR008880">
    <property type="entry name" value="Trigger_fac_C"/>
</dbReference>
<keyword evidence="6 11" id="KW-0697">Rotamase</keyword>
<comment type="catalytic activity">
    <reaction evidence="1 11 12">
        <text>[protein]-peptidylproline (omega=180) = [protein]-peptidylproline (omega=0)</text>
        <dbReference type="Rhea" id="RHEA:16237"/>
        <dbReference type="Rhea" id="RHEA-COMP:10747"/>
        <dbReference type="Rhea" id="RHEA-COMP:10748"/>
        <dbReference type="ChEBI" id="CHEBI:83833"/>
        <dbReference type="ChEBI" id="CHEBI:83834"/>
        <dbReference type="EC" id="5.2.1.8"/>
    </reaction>
</comment>
<keyword evidence="11" id="KW-0963">Cytoplasm</keyword>
<name>A0A928V381_9GAMM</name>
<protein>
    <recommendedName>
        <fullName evidence="4 11">Trigger factor</fullName>
        <shortName evidence="11">TF</shortName>
        <ecNumber evidence="3 11">5.2.1.8</ecNumber>
    </recommendedName>
    <alternativeName>
        <fullName evidence="10 11">PPIase</fullName>
    </alternativeName>
</protein>
<dbReference type="InterPro" id="IPR036611">
    <property type="entry name" value="Trigger_fac_ribosome-bd_sf"/>
</dbReference>
<dbReference type="SUPFAM" id="SSF109998">
    <property type="entry name" value="Triger factor/SurA peptide-binding domain-like"/>
    <property type="match status" value="1"/>
</dbReference>
<dbReference type="Pfam" id="PF05698">
    <property type="entry name" value="Trigger_C"/>
    <property type="match status" value="1"/>
</dbReference>
<dbReference type="Pfam" id="PF00254">
    <property type="entry name" value="FKBP_C"/>
    <property type="match status" value="1"/>
</dbReference>
<dbReference type="GO" id="GO:0051301">
    <property type="term" value="P:cell division"/>
    <property type="evidence" value="ECO:0007669"/>
    <property type="project" value="UniProtKB-KW"/>
</dbReference>
<evidence type="ECO:0000256" key="12">
    <source>
        <dbReference type="PROSITE-ProRule" id="PRU00277"/>
    </source>
</evidence>
<comment type="domain">
    <text evidence="11">Consists of 3 domains; the N-terminus binds the ribosome, the middle domain has PPIase activity, while the C-terminus has intrinsic chaperone activity on its own.</text>
</comment>
<dbReference type="InterPro" id="IPR027304">
    <property type="entry name" value="Trigger_fact/SurA_dom_sf"/>
</dbReference>
<dbReference type="GO" id="GO:0043022">
    <property type="term" value="F:ribosome binding"/>
    <property type="evidence" value="ECO:0007669"/>
    <property type="project" value="TreeGrafter"/>
</dbReference>
<dbReference type="Pfam" id="PF05697">
    <property type="entry name" value="Trigger_N"/>
    <property type="match status" value="1"/>
</dbReference>
<dbReference type="GO" id="GO:0044183">
    <property type="term" value="F:protein folding chaperone"/>
    <property type="evidence" value="ECO:0007669"/>
    <property type="project" value="TreeGrafter"/>
</dbReference>
<dbReference type="InterPro" id="IPR005215">
    <property type="entry name" value="Trig_fac"/>
</dbReference>
<dbReference type="Gene3D" id="3.10.50.40">
    <property type="match status" value="1"/>
</dbReference>
<keyword evidence="16" id="KW-1185">Reference proteome</keyword>
<evidence type="ECO:0000259" key="14">
    <source>
        <dbReference type="PROSITE" id="PS50059"/>
    </source>
</evidence>
<dbReference type="SUPFAM" id="SSF54534">
    <property type="entry name" value="FKBP-like"/>
    <property type="match status" value="1"/>
</dbReference>
<dbReference type="NCBIfam" id="TIGR00115">
    <property type="entry name" value="tig"/>
    <property type="match status" value="1"/>
</dbReference>
<dbReference type="Proteomes" id="UP000652567">
    <property type="component" value="Unassembled WGS sequence"/>
</dbReference>
<evidence type="ECO:0000256" key="5">
    <source>
        <dbReference type="ARBA" id="ARBA00022618"/>
    </source>
</evidence>